<dbReference type="AlphaFoldDB" id="A0A392TPC1"/>
<dbReference type="Proteomes" id="UP000265520">
    <property type="component" value="Unassembled WGS sequence"/>
</dbReference>
<sequence length="82" mass="9736">PSQDRLHGPKILHASLPDKKCVIRVLEQRHRHLRTYRKPLEKSQGDRPLGMRSQPFRHKKKQEGGKMIPLFEAPLDIHLFRR</sequence>
<keyword evidence="3" id="KW-1185">Reference proteome</keyword>
<organism evidence="2 3">
    <name type="scientific">Trifolium medium</name>
    <dbReference type="NCBI Taxonomy" id="97028"/>
    <lineage>
        <taxon>Eukaryota</taxon>
        <taxon>Viridiplantae</taxon>
        <taxon>Streptophyta</taxon>
        <taxon>Embryophyta</taxon>
        <taxon>Tracheophyta</taxon>
        <taxon>Spermatophyta</taxon>
        <taxon>Magnoliopsida</taxon>
        <taxon>eudicotyledons</taxon>
        <taxon>Gunneridae</taxon>
        <taxon>Pentapetalae</taxon>
        <taxon>rosids</taxon>
        <taxon>fabids</taxon>
        <taxon>Fabales</taxon>
        <taxon>Fabaceae</taxon>
        <taxon>Papilionoideae</taxon>
        <taxon>50 kb inversion clade</taxon>
        <taxon>NPAAA clade</taxon>
        <taxon>Hologalegina</taxon>
        <taxon>IRL clade</taxon>
        <taxon>Trifolieae</taxon>
        <taxon>Trifolium</taxon>
    </lineage>
</organism>
<accession>A0A392TPC1</accession>
<name>A0A392TPC1_9FABA</name>
<proteinExistence type="predicted"/>
<comment type="caution">
    <text evidence="2">The sequence shown here is derived from an EMBL/GenBank/DDBJ whole genome shotgun (WGS) entry which is preliminary data.</text>
</comment>
<evidence type="ECO:0000313" key="2">
    <source>
        <dbReference type="EMBL" id="MCI62010.1"/>
    </source>
</evidence>
<reference evidence="2 3" key="1">
    <citation type="journal article" date="2018" name="Front. Plant Sci.">
        <title>Red Clover (Trifolium pratense) and Zigzag Clover (T. medium) - A Picture of Genomic Similarities and Differences.</title>
        <authorList>
            <person name="Dluhosova J."/>
            <person name="Istvanek J."/>
            <person name="Nedelnik J."/>
            <person name="Repkova J."/>
        </authorList>
    </citation>
    <scope>NUCLEOTIDE SEQUENCE [LARGE SCALE GENOMIC DNA]</scope>
    <source>
        <strain evidence="3">cv. 10/8</strain>
        <tissue evidence="2">Leaf</tissue>
    </source>
</reference>
<dbReference type="EMBL" id="LXQA010610855">
    <property type="protein sequence ID" value="MCI62010.1"/>
    <property type="molecule type" value="Genomic_DNA"/>
</dbReference>
<protein>
    <submittedName>
        <fullName evidence="2">Uncharacterized protein</fullName>
    </submittedName>
</protein>
<feature type="non-terminal residue" evidence="2">
    <location>
        <position position="1"/>
    </location>
</feature>
<evidence type="ECO:0000313" key="3">
    <source>
        <dbReference type="Proteomes" id="UP000265520"/>
    </source>
</evidence>
<evidence type="ECO:0000256" key="1">
    <source>
        <dbReference type="SAM" id="MobiDB-lite"/>
    </source>
</evidence>
<feature type="region of interest" description="Disordered" evidence="1">
    <location>
        <begin position="34"/>
        <end position="67"/>
    </location>
</feature>